<dbReference type="PRINTS" id="PR00447">
    <property type="entry name" value="NATRESASSCMP"/>
</dbReference>
<feature type="transmembrane region" description="Helical" evidence="7">
    <location>
        <begin position="280"/>
        <end position="305"/>
    </location>
</feature>
<dbReference type="Proteomes" id="UP000287908">
    <property type="component" value="Unassembled WGS sequence"/>
</dbReference>
<gene>
    <name evidence="8" type="ORF">CWI81_12090</name>
</gene>
<evidence type="ECO:0000256" key="6">
    <source>
        <dbReference type="ARBA" id="ARBA00023136"/>
    </source>
</evidence>
<dbReference type="PANTHER" id="PTHR11706">
    <property type="entry name" value="SOLUTE CARRIER PROTEIN FAMILY 11 MEMBER"/>
    <property type="match status" value="1"/>
</dbReference>
<feature type="transmembrane region" description="Helical" evidence="7">
    <location>
        <begin position="190"/>
        <end position="211"/>
    </location>
</feature>
<evidence type="ECO:0000256" key="7">
    <source>
        <dbReference type="SAM" id="Phobius"/>
    </source>
</evidence>
<keyword evidence="4" id="KW-0769">Symport</keyword>
<feature type="transmembrane region" description="Helical" evidence="7">
    <location>
        <begin position="354"/>
        <end position="371"/>
    </location>
</feature>
<dbReference type="NCBIfam" id="NF037982">
    <property type="entry name" value="Nramp_1"/>
    <property type="match status" value="1"/>
</dbReference>
<dbReference type="RefSeq" id="WP_126785556.1">
    <property type="nucleotide sequence ID" value="NZ_PIQF01000004.1"/>
</dbReference>
<evidence type="ECO:0000256" key="1">
    <source>
        <dbReference type="ARBA" id="ARBA00004141"/>
    </source>
</evidence>
<dbReference type="GO" id="GO:0034755">
    <property type="term" value="P:iron ion transmembrane transport"/>
    <property type="evidence" value="ECO:0007669"/>
    <property type="project" value="TreeGrafter"/>
</dbReference>
<feature type="transmembrane region" description="Helical" evidence="7">
    <location>
        <begin position="232"/>
        <end position="254"/>
    </location>
</feature>
<dbReference type="InterPro" id="IPR001046">
    <property type="entry name" value="NRAMP_fam"/>
</dbReference>
<keyword evidence="5 7" id="KW-1133">Transmembrane helix</keyword>
<dbReference type="Pfam" id="PF01566">
    <property type="entry name" value="Nramp"/>
    <property type="match status" value="1"/>
</dbReference>
<feature type="transmembrane region" description="Helical" evidence="7">
    <location>
        <begin position="152"/>
        <end position="170"/>
    </location>
</feature>
<dbReference type="GO" id="GO:0005886">
    <property type="term" value="C:plasma membrane"/>
    <property type="evidence" value="ECO:0007669"/>
    <property type="project" value="TreeGrafter"/>
</dbReference>
<dbReference type="AlphaFoldDB" id="A0A432Z771"/>
<keyword evidence="2" id="KW-0813">Transport</keyword>
<feature type="transmembrane region" description="Helical" evidence="7">
    <location>
        <begin position="325"/>
        <end position="348"/>
    </location>
</feature>
<sequence>MIKLANFGPGALVAAAFIGPGTVVTASLAGANFGYALLWALLFSVFACLILQEMALRIGVLTQQGLGENIRAELSTPLFRWLFTALIFTAVVVGNSVYQGGNLSGASLGISGLIGELSFAGIGLQDGWPIIVGLVAFAVLWSGNSRFIERSLIGLVLLMSLAFVGTFLITNPDWSELVAGLLIPQLPGEATLMVVALIGTTVVPYNLFLHAASAAKKWRTKEQLRAAQVDSLISIPVGGLISMAILATAASAFFGHQVTITSAADLAGSLEPLFGVSAQYLMAAGLFAAGISSATTAPLASAYALSGIMGWSKDLKSRSFRLTWLFILIIGVAISSLGIEAVTVIWVAQIANGILLPLMVGFLWWLCNKPVMGVQANSRLQNILAALLMGVSLILSGKSLLAALG</sequence>
<evidence type="ECO:0000256" key="4">
    <source>
        <dbReference type="ARBA" id="ARBA00022847"/>
    </source>
</evidence>
<evidence type="ECO:0000256" key="3">
    <source>
        <dbReference type="ARBA" id="ARBA00022692"/>
    </source>
</evidence>
<accession>A0A432Z771</accession>
<proteinExistence type="predicted"/>
<feature type="transmembrane region" description="Helical" evidence="7">
    <location>
        <begin position="35"/>
        <end position="56"/>
    </location>
</feature>
<keyword evidence="6 7" id="KW-0472">Membrane</keyword>
<dbReference type="OrthoDB" id="9787548at2"/>
<feature type="transmembrane region" description="Helical" evidence="7">
    <location>
        <begin position="118"/>
        <end position="140"/>
    </location>
</feature>
<name>A0A432Z771_9GAMM</name>
<dbReference type="PANTHER" id="PTHR11706:SF33">
    <property type="entry name" value="NATURAL RESISTANCE-ASSOCIATED MACROPHAGE PROTEIN 2"/>
    <property type="match status" value="1"/>
</dbReference>
<evidence type="ECO:0000256" key="5">
    <source>
        <dbReference type="ARBA" id="ARBA00022989"/>
    </source>
</evidence>
<evidence type="ECO:0000313" key="9">
    <source>
        <dbReference type="Proteomes" id="UP000287908"/>
    </source>
</evidence>
<keyword evidence="3 7" id="KW-0812">Transmembrane</keyword>
<dbReference type="GO" id="GO:0005384">
    <property type="term" value="F:manganese ion transmembrane transporter activity"/>
    <property type="evidence" value="ECO:0007669"/>
    <property type="project" value="TreeGrafter"/>
</dbReference>
<comment type="subcellular location">
    <subcellularLocation>
        <location evidence="1">Membrane</location>
        <topology evidence="1">Multi-pass membrane protein</topology>
    </subcellularLocation>
</comment>
<evidence type="ECO:0000313" key="8">
    <source>
        <dbReference type="EMBL" id="RUO73754.1"/>
    </source>
</evidence>
<comment type="caution">
    <text evidence="8">The sequence shown here is derived from an EMBL/GenBank/DDBJ whole genome shotgun (WGS) entry which is preliminary data.</text>
</comment>
<dbReference type="GO" id="GO:0015086">
    <property type="term" value="F:cadmium ion transmembrane transporter activity"/>
    <property type="evidence" value="ECO:0007669"/>
    <property type="project" value="TreeGrafter"/>
</dbReference>
<feature type="transmembrane region" description="Helical" evidence="7">
    <location>
        <begin position="77"/>
        <end position="98"/>
    </location>
</feature>
<organism evidence="8 9">
    <name type="scientific">Idiomarina seosinensis</name>
    <dbReference type="NCBI Taxonomy" id="281739"/>
    <lineage>
        <taxon>Bacteria</taxon>
        <taxon>Pseudomonadati</taxon>
        <taxon>Pseudomonadota</taxon>
        <taxon>Gammaproteobacteria</taxon>
        <taxon>Alteromonadales</taxon>
        <taxon>Idiomarinaceae</taxon>
        <taxon>Idiomarina</taxon>
    </lineage>
</organism>
<evidence type="ECO:0000256" key="2">
    <source>
        <dbReference type="ARBA" id="ARBA00022448"/>
    </source>
</evidence>
<protein>
    <submittedName>
        <fullName evidence="8">Manganese transporter</fullName>
    </submittedName>
</protein>
<dbReference type="GO" id="GO:0015293">
    <property type="term" value="F:symporter activity"/>
    <property type="evidence" value="ECO:0007669"/>
    <property type="project" value="UniProtKB-KW"/>
</dbReference>
<dbReference type="EMBL" id="PIQF01000004">
    <property type="protein sequence ID" value="RUO73754.1"/>
    <property type="molecule type" value="Genomic_DNA"/>
</dbReference>
<keyword evidence="9" id="KW-1185">Reference proteome</keyword>
<feature type="transmembrane region" description="Helical" evidence="7">
    <location>
        <begin position="383"/>
        <end position="404"/>
    </location>
</feature>
<reference evidence="8 9" key="1">
    <citation type="journal article" date="2011" name="Front. Microbiol.">
        <title>Genomic signatures of strain selection and enhancement in Bacillus atrophaeus var. globigii, a historical biowarfare simulant.</title>
        <authorList>
            <person name="Gibbons H.S."/>
            <person name="Broomall S.M."/>
            <person name="McNew L.A."/>
            <person name="Daligault H."/>
            <person name="Chapman C."/>
            <person name="Bruce D."/>
            <person name="Karavis M."/>
            <person name="Krepps M."/>
            <person name="McGregor P.A."/>
            <person name="Hong C."/>
            <person name="Park K.H."/>
            <person name="Akmal A."/>
            <person name="Feldman A."/>
            <person name="Lin J.S."/>
            <person name="Chang W.E."/>
            <person name="Higgs B.W."/>
            <person name="Demirev P."/>
            <person name="Lindquist J."/>
            <person name="Liem A."/>
            <person name="Fochler E."/>
            <person name="Read T.D."/>
            <person name="Tapia R."/>
            <person name="Johnson S."/>
            <person name="Bishop-Lilly K.A."/>
            <person name="Detter C."/>
            <person name="Han C."/>
            <person name="Sozhamannan S."/>
            <person name="Rosenzweig C.N."/>
            <person name="Skowronski E.W."/>
        </authorList>
    </citation>
    <scope>NUCLEOTIDE SEQUENCE [LARGE SCALE GENOMIC DNA]</scope>
    <source>
        <strain evidence="8 9">CL-SP19</strain>
    </source>
</reference>